<dbReference type="SUPFAM" id="SSF53697">
    <property type="entry name" value="SIS domain"/>
    <property type="match status" value="1"/>
</dbReference>
<keyword evidence="1" id="KW-0472">Membrane</keyword>
<sequence length="173" mass="19166">MQKIFKTQLTGLLSDPFDEEELEDAARLLTQALVGDGHLYVYGKEEMAAVEAEAVHGKEALSNVYSLFENGKIVDLNSADRVFLLSRNTADSDLLDIVKKLSEKQIPIVGLTVAPTEGQQWTDLVDIHLDLNLTQSLVPTDSGDRIGYPASLLALYTYFCLFLLISEMLTELD</sequence>
<evidence type="ECO:0000259" key="2">
    <source>
        <dbReference type="Pfam" id="PF10740"/>
    </source>
</evidence>
<dbReference type="STRING" id="1236970.JCM9140_4051"/>
<dbReference type="AlphaFoldDB" id="W4Q7E4"/>
<dbReference type="InterPro" id="IPR019676">
    <property type="entry name" value="DUF2529"/>
</dbReference>
<comment type="caution">
    <text evidence="3">The sequence shown here is derived from an EMBL/GenBank/DDBJ whole genome shotgun (WGS) entry which is preliminary data.</text>
</comment>
<dbReference type="GO" id="GO:1901135">
    <property type="term" value="P:carbohydrate derivative metabolic process"/>
    <property type="evidence" value="ECO:0007669"/>
    <property type="project" value="InterPro"/>
</dbReference>
<proteinExistence type="predicted"/>
<dbReference type="Gene3D" id="3.40.50.10490">
    <property type="entry name" value="Glucose-6-phosphate isomerase like protein, domain 1"/>
    <property type="match status" value="1"/>
</dbReference>
<keyword evidence="1" id="KW-1133">Transmembrane helix</keyword>
<dbReference type="EMBL" id="BAUT01000070">
    <property type="protein sequence ID" value="GAE27885.1"/>
    <property type="molecule type" value="Genomic_DNA"/>
</dbReference>
<evidence type="ECO:0000313" key="4">
    <source>
        <dbReference type="Proteomes" id="UP000018890"/>
    </source>
</evidence>
<dbReference type="Pfam" id="PF10740">
    <property type="entry name" value="DUF2529"/>
    <property type="match status" value="1"/>
</dbReference>
<organism evidence="3 4">
    <name type="scientific">Halalkalibacter wakoensis JCM 9140</name>
    <dbReference type="NCBI Taxonomy" id="1236970"/>
    <lineage>
        <taxon>Bacteria</taxon>
        <taxon>Bacillati</taxon>
        <taxon>Bacillota</taxon>
        <taxon>Bacilli</taxon>
        <taxon>Bacillales</taxon>
        <taxon>Bacillaceae</taxon>
        <taxon>Halalkalibacter</taxon>
    </lineage>
</organism>
<feature type="domain" description="DUF2529" evidence="2">
    <location>
        <begin position="1"/>
        <end position="169"/>
    </location>
</feature>
<protein>
    <recommendedName>
        <fullName evidence="2">DUF2529 domain-containing protein</fullName>
    </recommendedName>
</protein>
<dbReference type="GO" id="GO:0097367">
    <property type="term" value="F:carbohydrate derivative binding"/>
    <property type="evidence" value="ECO:0007669"/>
    <property type="project" value="InterPro"/>
</dbReference>
<gene>
    <name evidence="3" type="ORF">JCM9140_4051</name>
</gene>
<reference evidence="3" key="1">
    <citation type="journal article" date="2014" name="Genome Announc.">
        <title>Draft Genome Sequences of Three Alkaliphilic Bacillus Strains, Bacillus wakoensis JCM 9140T, Bacillus akibai JCM 9157T, and Bacillus hemicellulosilyticus JCM 9152T.</title>
        <authorList>
            <person name="Yuki M."/>
            <person name="Oshima K."/>
            <person name="Suda W."/>
            <person name="Oshida Y."/>
            <person name="Kitamura K."/>
            <person name="Iida T."/>
            <person name="Hattori M."/>
            <person name="Ohkuma M."/>
        </authorList>
    </citation>
    <scope>NUCLEOTIDE SEQUENCE [LARGE SCALE GENOMIC DNA]</scope>
    <source>
        <strain evidence="3">JCM 9140</strain>
    </source>
</reference>
<evidence type="ECO:0000256" key="1">
    <source>
        <dbReference type="SAM" id="Phobius"/>
    </source>
</evidence>
<name>W4Q7E4_9BACI</name>
<evidence type="ECO:0000313" key="3">
    <source>
        <dbReference type="EMBL" id="GAE27885.1"/>
    </source>
</evidence>
<dbReference type="RefSeq" id="WP_034749797.1">
    <property type="nucleotide sequence ID" value="NZ_BAUT01000070.1"/>
</dbReference>
<dbReference type="InterPro" id="IPR046348">
    <property type="entry name" value="SIS_dom_sf"/>
</dbReference>
<keyword evidence="4" id="KW-1185">Reference proteome</keyword>
<feature type="transmembrane region" description="Helical" evidence="1">
    <location>
        <begin position="146"/>
        <end position="165"/>
    </location>
</feature>
<dbReference type="Proteomes" id="UP000018890">
    <property type="component" value="Unassembled WGS sequence"/>
</dbReference>
<keyword evidence="1" id="KW-0812">Transmembrane</keyword>
<accession>W4Q7E4</accession>